<gene>
    <name evidence="2" type="ORF">RWE15_08185</name>
</gene>
<reference evidence="2 3" key="1">
    <citation type="submission" date="2023-10" db="EMBL/GenBank/DDBJ databases">
        <title>Virgibacillus halophilus 5B73C genome.</title>
        <authorList>
            <person name="Miliotis G."/>
            <person name="Sengupta P."/>
            <person name="Hameed A."/>
            <person name="Chuvochina M."/>
            <person name="Mcdonagh F."/>
            <person name="Simpson A.C."/>
            <person name="Singh N.K."/>
            <person name="Rekha P.D."/>
            <person name="Raman K."/>
            <person name="Hugenholtz P."/>
            <person name="Venkateswaran K."/>
        </authorList>
    </citation>
    <scope>NUCLEOTIDE SEQUENCE [LARGE SCALE GENOMIC DNA]</scope>
    <source>
        <strain evidence="2 3">5B73C</strain>
    </source>
</reference>
<sequence length="69" mass="7866">MELFMDEGDRLNWPVVKDRKWLMLLLVSILFAMLAVFLAAVKNQYGVLSIIISILLTTVNVNRTAKLTN</sequence>
<protein>
    <recommendedName>
        <fullName evidence="4">SdpI/YhfL protein family protein</fullName>
    </recommendedName>
</protein>
<proteinExistence type="predicted"/>
<evidence type="ECO:0000256" key="1">
    <source>
        <dbReference type="SAM" id="Phobius"/>
    </source>
</evidence>
<keyword evidence="1" id="KW-0472">Membrane</keyword>
<accession>A0ABU5C522</accession>
<comment type="caution">
    <text evidence="2">The sequence shown here is derived from an EMBL/GenBank/DDBJ whole genome shotgun (WGS) entry which is preliminary data.</text>
</comment>
<keyword evidence="1" id="KW-0812">Transmembrane</keyword>
<dbReference type="EMBL" id="JAWDIP010000003">
    <property type="protein sequence ID" value="MDY0394431.1"/>
    <property type="molecule type" value="Genomic_DNA"/>
</dbReference>
<feature type="transmembrane region" description="Helical" evidence="1">
    <location>
        <begin position="45"/>
        <end position="62"/>
    </location>
</feature>
<evidence type="ECO:0000313" key="3">
    <source>
        <dbReference type="Proteomes" id="UP001281447"/>
    </source>
</evidence>
<feature type="transmembrane region" description="Helical" evidence="1">
    <location>
        <begin position="21"/>
        <end position="39"/>
    </location>
</feature>
<keyword evidence="1" id="KW-1133">Transmembrane helix</keyword>
<dbReference type="Proteomes" id="UP001281447">
    <property type="component" value="Unassembled WGS sequence"/>
</dbReference>
<organism evidence="2 3">
    <name type="scientific">Tigheibacillus halophilus</name>
    <dbReference type="NCBI Taxonomy" id="361280"/>
    <lineage>
        <taxon>Bacteria</taxon>
        <taxon>Bacillati</taxon>
        <taxon>Bacillota</taxon>
        <taxon>Bacilli</taxon>
        <taxon>Bacillales</taxon>
        <taxon>Bacillaceae</taxon>
        <taxon>Tigheibacillus</taxon>
    </lineage>
</organism>
<name>A0ABU5C522_9BACI</name>
<dbReference type="RefSeq" id="WP_390354716.1">
    <property type="nucleotide sequence ID" value="NZ_JBHUIZ010000005.1"/>
</dbReference>
<evidence type="ECO:0008006" key="4">
    <source>
        <dbReference type="Google" id="ProtNLM"/>
    </source>
</evidence>
<evidence type="ECO:0000313" key="2">
    <source>
        <dbReference type="EMBL" id="MDY0394431.1"/>
    </source>
</evidence>
<keyword evidence="3" id="KW-1185">Reference proteome</keyword>